<keyword evidence="3 6" id="KW-0732">Signal</keyword>
<evidence type="ECO:0000256" key="6">
    <source>
        <dbReference type="SAM" id="SignalP"/>
    </source>
</evidence>
<dbReference type="Gene3D" id="2.60.40.10">
    <property type="entry name" value="Immunoglobulins"/>
    <property type="match status" value="2"/>
</dbReference>
<dbReference type="SUPFAM" id="SSF49354">
    <property type="entry name" value="PapD-like"/>
    <property type="match status" value="1"/>
</dbReference>
<evidence type="ECO:0000256" key="2">
    <source>
        <dbReference type="ARBA" id="ARBA00007399"/>
    </source>
</evidence>
<dbReference type="InterPro" id="IPR016147">
    <property type="entry name" value="Pili_assmbl_chaperone_N"/>
</dbReference>
<accession>A0A1H1IXG6</accession>
<name>A0A1H1IXG6_9PSED</name>
<keyword evidence="4" id="KW-0574">Periplasm</keyword>
<dbReference type="PANTHER" id="PTHR30251:SF3">
    <property type="entry name" value="FIMBRIAL CHAPARONE PROTEIN"/>
    <property type="match status" value="1"/>
</dbReference>
<evidence type="ECO:0000313" key="9">
    <source>
        <dbReference type="EMBL" id="TWR70084.1"/>
    </source>
</evidence>
<dbReference type="SUPFAM" id="SSF49584">
    <property type="entry name" value="Periplasmic chaperone C-domain"/>
    <property type="match status" value="1"/>
</dbReference>
<evidence type="ECO:0000313" key="11">
    <source>
        <dbReference type="Proteomes" id="UP000317267"/>
    </source>
</evidence>
<dbReference type="NCBIfam" id="NF007392">
    <property type="entry name" value="PRK09918.1"/>
    <property type="match status" value="1"/>
</dbReference>
<evidence type="ECO:0000313" key="10">
    <source>
        <dbReference type="Proteomes" id="UP000198740"/>
    </source>
</evidence>
<evidence type="ECO:0000259" key="7">
    <source>
        <dbReference type="Pfam" id="PF00345"/>
    </source>
</evidence>
<feature type="signal peptide" evidence="6">
    <location>
        <begin position="1"/>
        <end position="21"/>
    </location>
</feature>
<dbReference type="OrthoDB" id="8585185at2"/>
<proteinExistence type="inferred from homology"/>
<dbReference type="Pfam" id="PF00345">
    <property type="entry name" value="PapD_N"/>
    <property type="match status" value="1"/>
</dbReference>
<evidence type="ECO:0000256" key="1">
    <source>
        <dbReference type="ARBA" id="ARBA00004418"/>
    </source>
</evidence>
<dbReference type="EMBL" id="VFES01000001">
    <property type="protein sequence ID" value="TWR70084.1"/>
    <property type="molecule type" value="Genomic_DNA"/>
</dbReference>
<dbReference type="RefSeq" id="WP_090409168.1">
    <property type="nucleotide sequence ID" value="NZ_CAUSAB010000002.1"/>
</dbReference>
<evidence type="ECO:0000256" key="4">
    <source>
        <dbReference type="ARBA" id="ARBA00022764"/>
    </source>
</evidence>
<sequence length="231" mass="25079">MTTQLLNIAALTLLLSMNAQADGMVPDTSVVIVYENDGEASVSVTNTDSQLALLHVTLEDIPEDNEPLLVVTPPLSRVESGKSQLVRFILQDHLPLKSQRLKRVIFEGMPKGRPAAEAGHARVGVTVRQNLPVIIHPKGLATNRSPWTGLTWAFDNHELLVTNDTPYVVRLAQELRLLPGDGKAMLPRTYVLPGERLRIPASATGASTVRLQPATLYGFAVAAYDAPIARP</sequence>
<reference evidence="9 11" key="2">
    <citation type="submission" date="2019-06" db="EMBL/GenBank/DDBJ databases">
        <title>Pseudomonas bimorpha sp. nov. isolated from bovine raw milk and skim milk concentrate.</title>
        <authorList>
            <person name="Hofmann K."/>
            <person name="Huptas C."/>
            <person name="Doll E."/>
            <person name="Scherer S."/>
            <person name="Wenning M."/>
        </authorList>
    </citation>
    <scope>NUCLEOTIDE SEQUENCE [LARGE SCALE GENOMIC DNA]</scope>
    <source>
        <strain evidence="9 11">DSM 17515</strain>
    </source>
</reference>
<dbReference type="InterPro" id="IPR036316">
    <property type="entry name" value="Pili_assmbl_chap_C_dom_sf"/>
</dbReference>
<protein>
    <submittedName>
        <fullName evidence="9">Fimbrial chaperone protein</fullName>
    </submittedName>
    <submittedName>
        <fullName evidence="8">P pilus assembly protein, chaperone PapD</fullName>
    </submittedName>
</protein>
<dbReference type="InterPro" id="IPR001829">
    <property type="entry name" value="Pili_assmbl_chaperone_bac"/>
</dbReference>
<dbReference type="EMBL" id="FNKM01000002">
    <property type="protein sequence ID" value="SDR42373.1"/>
    <property type="molecule type" value="Genomic_DNA"/>
</dbReference>
<feature type="domain" description="Pili assembly chaperone N-terminal" evidence="7">
    <location>
        <begin position="23"/>
        <end position="140"/>
    </location>
</feature>
<dbReference type="GO" id="GO:0030288">
    <property type="term" value="C:outer membrane-bounded periplasmic space"/>
    <property type="evidence" value="ECO:0007669"/>
    <property type="project" value="InterPro"/>
</dbReference>
<organism evidence="9 11">
    <name type="scientific">Pseudomonas grimontii</name>
    <dbReference type="NCBI Taxonomy" id="129847"/>
    <lineage>
        <taxon>Bacteria</taxon>
        <taxon>Pseudomonadati</taxon>
        <taxon>Pseudomonadota</taxon>
        <taxon>Gammaproteobacteria</taxon>
        <taxon>Pseudomonadales</taxon>
        <taxon>Pseudomonadaceae</taxon>
        <taxon>Pseudomonas</taxon>
    </lineage>
</organism>
<reference evidence="8 10" key="1">
    <citation type="submission" date="2016-10" db="EMBL/GenBank/DDBJ databases">
        <authorList>
            <person name="Varghese N."/>
            <person name="Submissions S."/>
        </authorList>
    </citation>
    <scope>NUCLEOTIDE SEQUENCE [LARGE SCALE GENOMIC DNA]</scope>
    <source>
        <strain evidence="8 10">BS2976</strain>
    </source>
</reference>
<comment type="similarity">
    <text evidence="2">Belongs to the periplasmic pilus chaperone family.</text>
</comment>
<evidence type="ECO:0000256" key="3">
    <source>
        <dbReference type="ARBA" id="ARBA00022729"/>
    </source>
</evidence>
<evidence type="ECO:0000256" key="5">
    <source>
        <dbReference type="ARBA" id="ARBA00023186"/>
    </source>
</evidence>
<dbReference type="InterPro" id="IPR013783">
    <property type="entry name" value="Ig-like_fold"/>
</dbReference>
<dbReference type="Proteomes" id="UP000317267">
    <property type="component" value="Unassembled WGS sequence"/>
</dbReference>
<comment type="caution">
    <text evidence="9">The sequence shown here is derived from an EMBL/GenBank/DDBJ whole genome shotgun (WGS) entry which is preliminary data.</text>
</comment>
<evidence type="ECO:0000313" key="8">
    <source>
        <dbReference type="EMBL" id="SDR42373.1"/>
    </source>
</evidence>
<gene>
    <name evidence="9" type="ORF">FIV39_01750</name>
    <name evidence="8" type="ORF">SAMN04490186_6391</name>
</gene>
<dbReference type="InterPro" id="IPR050643">
    <property type="entry name" value="Periplasmic_pilus_chap"/>
</dbReference>
<comment type="subcellular location">
    <subcellularLocation>
        <location evidence="1">Periplasm</location>
    </subcellularLocation>
</comment>
<feature type="chain" id="PRO_5044371693" evidence="6">
    <location>
        <begin position="22"/>
        <end position="231"/>
    </location>
</feature>
<dbReference type="Proteomes" id="UP000198740">
    <property type="component" value="Unassembled WGS sequence"/>
</dbReference>
<dbReference type="PRINTS" id="PR00969">
    <property type="entry name" value="CHAPERONPILI"/>
</dbReference>
<dbReference type="AlphaFoldDB" id="A0A1H1IXG6"/>
<keyword evidence="10" id="KW-1185">Reference proteome</keyword>
<dbReference type="InterPro" id="IPR008962">
    <property type="entry name" value="PapD-like_sf"/>
</dbReference>
<dbReference type="PANTHER" id="PTHR30251">
    <property type="entry name" value="PILUS ASSEMBLY CHAPERONE"/>
    <property type="match status" value="1"/>
</dbReference>
<keyword evidence="5" id="KW-0143">Chaperone</keyword>
<dbReference type="GO" id="GO:0071555">
    <property type="term" value="P:cell wall organization"/>
    <property type="evidence" value="ECO:0007669"/>
    <property type="project" value="InterPro"/>
</dbReference>